<feature type="transmembrane region" description="Helical" evidence="7">
    <location>
        <begin position="188"/>
        <end position="212"/>
    </location>
</feature>
<dbReference type="InterPro" id="IPR000731">
    <property type="entry name" value="SSD"/>
</dbReference>
<dbReference type="PROSITE" id="PS50156">
    <property type="entry name" value="SSD"/>
    <property type="match status" value="2"/>
</dbReference>
<feature type="transmembrane region" description="Helical" evidence="7">
    <location>
        <begin position="266"/>
        <end position="289"/>
    </location>
</feature>
<feature type="transmembrane region" description="Helical" evidence="7">
    <location>
        <begin position="553"/>
        <end position="572"/>
    </location>
</feature>
<reference evidence="9 10" key="1">
    <citation type="submission" date="2021-09" db="EMBL/GenBank/DDBJ databases">
        <title>Whole genome sequence of Nocardioides sp. GBK3QG-3.</title>
        <authorList>
            <person name="Tuo L."/>
        </authorList>
    </citation>
    <scope>NUCLEOTIDE SEQUENCE [LARGE SCALE GENOMIC DNA]</scope>
    <source>
        <strain evidence="9 10">GBK3QG-3</strain>
    </source>
</reference>
<keyword evidence="5 7" id="KW-1133">Transmembrane helix</keyword>
<keyword evidence="6 7" id="KW-0472">Membrane</keyword>
<dbReference type="RefSeq" id="WP_224122616.1">
    <property type="nucleotide sequence ID" value="NZ_JAIQZJ010000003.1"/>
</dbReference>
<keyword evidence="3" id="KW-1003">Cell membrane</keyword>
<protein>
    <submittedName>
        <fullName evidence="9">MMPL family transporter</fullName>
    </submittedName>
</protein>
<keyword evidence="4 7" id="KW-0812">Transmembrane</keyword>
<evidence type="ECO:0000256" key="3">
    <source>
        <dbReference type="ARBA" id="ARBA00022475"/>
    </source>
</evidence>
<evidence type="ECO:0000256" key="7">
    <source>
        <dbReference type="SAM" id="Phobius"/>
    </source>
</evidence>
<comment type="caution">
    <text evidence="9">The sequence shown here is derived from an EMBL/GenBank/DDBJ whole genome shotgun (WGS) entry which is preliminary data.</text>
</comment>
<dbReference type="PANTHER" id="PTHR33406">
    <property type="entry name" value="MEMBRANE PROTEIN MJ1562-RELATED"/>
    <property type="match status" value="1"/>
</dbReference>
<sequence length="674" mass="69707">MSVPELITARRSAWAVVVLPLLLAGILIAGVGEGQRTTTSTDSLPDGYDSTQGTALLDDLPDQATSAAVVLFTADAGELTREQVAAIRDAAPDLGAAGEVQPSQDGTAVLTVVPVRSGSATEVADEVEDLRSAARAAAPEGVTAQVTGPAAVQADLAAVFDGANTRLLLATALVVAFLLVITYRSPFLWLVPLVVVGVADRLAAVAATQLMAGLHVAWDESTTGILSVLVFGAGTDYALLLISRYRDELRLEESRHRAMAAALRRTAEAVLASATTVVLGLLTLLLSAFPTTRGLGVACAVGIVVAAVFALVVLPAALVCFGRWVFWPRVPHVGQAVTSESPTLFHRIGDRVARHPGRVVAGTLVLLGALSVGVGSISLGLSQADQFLDTPEAIAASERLAESYPAGVADPTQVVTADDADRVLDTVRSTAGVESARVSQSGGGVSVIDTVLAGSDTDATIERLRGELAAYDDTHVTGSSAQRIDESDAQDHDLELIVPIILALVLAGLVVLLRSVVAPVLLVLTVVATYVAAMGASWWLFAGPLGFDAMDSGVPLLAFLFLVALGVDYNIFLVTRAREESTGAGSRGGMLRALSATGGVITSAGILLAAVFAVLGVLPLVVLAQLGTVICLGVLLDALVVRTLLVPAIALVLGDRFWWPRSVSARMQDSPVHR</sequence>
<evidence type="ECO:0000313" key="9">
    <source>
        <dbReference type="EMBL" id="MBZ5738251.1"/>
    </source>
</evidence>
<feature type="transmembrane region" description="Helical" evidence="7">
    <location>
        <begin position="593"/>
        <end position="620"/>
    </location>
</feature>
<gene>
    <name evidence="9" type="ORF">K8U61_08760</name>
</gene>
<dbReference type="Proteomes" id="UP000780875">
    <property type="component" value="Unassembled WGS sequence"/>
</dbReference>
<dbReference type="Pfam" id="PF03176">
    <property type="entry name" value="MMPL"/>
    <property type="match status" value="2"/>
</dbReference>
<feature type="transmembrane region" description="Helical" evidence="7">
    <location>
        <begin position="520"/>
        <end position="541"/>
    </location>
</feature>
<evidence type="ECO:0000256" key="1">
    <source>
        <dbReference type="ARBA" id="ARBA00004651"/>
    </source>
</evidence>
<dbReference type="InterPro" id="IPR004869">
    <property type="entry name" value="MMPL_dom"/>
</dbReference>
<organism evidence="9 10">
    <name type="scientific">Nocardioides mangrovi</name>
    <dbReference type="NCBI Taxonomy" id="2874580"/>
    <lineage>
        <taxon>Bacteria</taxon>
        <taxon>Bacillati</taxon>
        <taxon>Actinomycetota</taxon>
        <taxon>Actinomycetes</taxon>
        <taxon>Propionibacteriales</taxon>
        <taxon>Nocardioidaceae</taxon>
        <taxon>Nocardioides</taxon>
    </lineage>
</organism>
<feature type="transmembrane region" description="Helical" evidence="7">
    <location>
        <begin position="224"/>
        <end position="245"/>
    </location>
</feature>
<evidence type="ECO:0000256" key="2">
    <source>
        <dbReference type="ARBA" id="ARBA00010157"/>
    </source>
</evidence>
<comment type="subcellular location">
    <subcellularLocation>
        <location evidence="1">Cell membrane</location>
        <topology evidence="1">Multi-pass membrane protein</topology>
    </subcellularLocation>
</comment>
<feature type="domain" description="SSD" evidence="8">
    <location>
        <begin position="504"/>
        <end position="651"/>
    </location>
</feature>
<comment type="similarity">
    <text evidence="2">Belongs to the resistance-nodulation-cell division (RND) (TC 2.A.6) family. MmpL subfamily.</text>
</comment>
<feature type="domain" description="SSD" evidence="8">
    <location>
        <begin position="202"/>
        <end position="320"/>
    </location>
</feature>
<feature type="transmembrane region" description="Helical" evidence="7">
    <location>
        <begin position="12"/>
        <end position="32"/>
    </location>
</feature>
<dbReference type="PANTHER" id="PTHR33406:SF6">
    <property type="entry name" value="MEMBRANE PROTEIN YDGH-RELATED"/>
    <property type="match status" value="1"/>
</dbReference>
<evidence type="ECO:0000313" key="10">
    <source>
        <dbReference type="Proteomes" id="UP000780875"/>
    </source>
</evidence>
<keyword evidence="10" id="KW-1185">Reference proteome</keyword>
<feature type="transmembrane region" description="Helical" evidence="7">
    <location>
        <begin position="496"/>
        <end position="513"/>
    </location>
</feature>
<dbReference type="InterPro" id="IPR050545">
    <property type="entry name" value="Mycobact_MmpL"/>
</dbReference>
<accession>A0ABS7UBA0</accession>
<feature type="transmembrane region" description="Helical" evidence="7">
    <location>
        <begin position="295"/>
        <end position="321"/>
    </location>
</feature>
<feature type="transmembrane region" description="Helical" evidence="7">
    <location>
        <begin position="626"/>
        <end position="653"/>
    </location>
</feature>
<dbReference type="SUPFAM" id="SSF82866">
    <property type="entry name" value="Multidrug efflux transporter AcrB transmembrane domain"/>
    <property type="match status" value="2"/>
</dbReference>
<evidence type="ECO:0000259" key="8">
    <source>
        <dbReference type="PROSITE" id="PS50156"/>
    </source>
</evidence>
<feature type="transmembrane region" description="Helical" evidence="7">
    <location>
        <begin position="359"/>
        <end position="381"/>
    </location>
</feature>
<proteinExistence type="inferred from homology"/>
<feature type="transmembrane region" description="Helical" evidence="7">
    <location>
        <begin position="163"/>
        <end position="181"/>
    </location>
</feature>
<evidence type="ECO:0000256" key="5">
    <source>
        <dbReference type="ARBA" id="ARBA00022989"/>
    </source>
</evidence>
<evidence type="ECO:0000256" key="6">
    <source>
        <dbReference type="ARBA" id="ARBA00023136"/>
    </source>
</evidence>
<dbReference type="EMBL" id="JAIQZJ010000003">
    <property type="protein sequence ID" value="MBZ5738251.1"/>
    <property type="molecule type" value="Genomic_DNA"/>
</dbReference>
<dbReference type="Gene3D" id="1.20.1640.10">
    <property type="entry name" value="Multidrug efflux transporter AcrB transmembrane domain"/>
    <property type="match status" value="2"/>
</dbReference>
<name>A0ABS7UBA0_9ACTN</name>
<evidence type="ECO:0000256" key="4">
    <source>
        <dbReference type="ARBA" id="ARBA00022692"/>
    </source>
</evidence>